<evidence type="ECO:0000256" key="2">
    <source>
        <dbReference type="ARBA" id="ARBA00023163"/>
    </source>
</evidence>
<evidence type="ECO:0000256" key="1">
    <source>
        <dbReference type="ARBA" id="ARBA00023015"/>
    </source>
</evidence>
<dbReference type="PROSITE" id="PS51077">
    <property type="entry name" value="HTH_ICLR"/>
    <property type="match status" value="1"/>
</dbReference>
<dbReference type="InterPro" id="IPR005471">
    <property type="entry name" value="Tscrpt_reg_IclR_N"/>
</dbReference>
<dbReference type="InterPro" id="IPR029016">
    <property type="entry name" value="GAF-like_dom_sf"/>
</dbReference>
<dbReference type="InterPro" id="IPR036390">
    <property type="entry name" value="WH_DNA-bd_sf"/>
</dbReference>
<dbReference type="RefSeq" id="WP_231488493.1">
    <property type="nucleotide sequence ID" value="NZ_BAAAZO010000011.1"/>
</dbReference>
<name>A0ABP7AFS7_9ACTN</name>
<evidence type="ECO:0000313" key="5">
    <source>
        <dbReference type="Proteomes" id="UP001501074"/>
    </source>
</evidence>
<dbReference type="PANTHER" id="PTHR30136:SF24">
    <property type="entry name" value="HTH-TYPE TRANSCRIPTIONAL REPRESSOR ALLR"/>
    <property type="match status" value="1"/>
</dbReference>
<dbReference type="PANTHER" id="PTHR30136">
    <property type="entry name" value="HELIX-TURN-HELIX TRANSCRIPTIONAL REGULATOR, ICLR FAMILY"/>
    <property type="match status" value="1"/>
</dbReference>
<gene>
    <name evidence="4" type="ORF">GCM10022223_56100</name>
</gene>
<protein>
    <recommendedName>
        <fullName evidence="3">HTH iclR-type domain-containing protein</fullName>
    </recommendedName>
</protein>
<dbReference type="Gene3D" id="3.30.450.40">
    <property type="match status" value="2"/>
</dbReference>
<dbReference type="Gene3D" id="1.10.10.10">
    <property type="entry name" value="Winged helix-like DNA-binding domain superfamily/Winged helix DNA-binding domain"/>
    <property type="match status" value="1"/>
</dbReference>
<dbReference type="EMBL" id="BAAAZO010000011">
    <property type="protein sequence ID" value="GAA3630952.1"/>
    <property type="molecule type" value="Genomic_DNA"/>
</dbReference>
<comment type="caution">
    <text evidence="4">The sequence shown here is derived from an EMBL/GenBank/DDBJ whole genome shotgun (WGS) entry which is preliminary data.</text>
</comment>
<dbReference type="SUPFAM" id="SSF55781">
    <property type="entry name" value="GAF domain-like"/>
    <property type="match status" value="1"/>
</dbReference>
<evidence type="ECO:0000259" key="3">
    <source>
        <dbReference type="PROSITE" id="PS51077"/>
    </source>
</evidence>
<reference evidence="5" key="1">
    <citation type="journal article" date="2019" name="Int. J. Syst. Evol. Microbiol.">
        <title>The Global Catalogue of Microorganisms (GCM) 10K type strain sequencing project: providing services to taxonomists for standard genome sequencing and annotation.</title>
        <authorList>
            <consortium name="The Broad Institute Genomics Platform"/>
            <consortium name="The Broad Institute Genome Sequencing Center for Infectious Disease"/>
            <person name="Wu L."/>
            <person name="Ma J."/>
        </authorList>
    </citation>
    <scope>NUCLEOTIDE SEQUENCE [LARGE SCALE GENOMIC DNA]</scope>
    <source>
        <strain evidence="5">JCM 16902</strain>
    </source>
</reference>
<dbReference type="SMART" id="SM00346">
    <property type="entry name" value="HTH_ICLR"/>
    <property type="match status" value="1"/>
</dbReference>
<organism evidence="4 5">
    <name type="scientific">Kineosporia mesophila</name>
    <dbReference type="NCBI Taxonomy" id="566012"/>
    <lineage>
        <taxon>Bacteria</taxon>
        <taxon>Bacillati</taxon>
        <taxon>Actinomycetota</taxon>
        <taxon>Actinomycetes</taxon>
        <taxon>Kineosporiales</taxon>
        <taxon>Kineosporiaceae</taxon>
        <taxon>Kineosporia</taxon>
    </lineage>
</organism>
<keyword evidence="1" id="KW-0805">Transcription regulation</keyword>
<dbReference type="InterPro" id="IPR036388">
    <property type="entry name" value="WH-like_DNA-bd_sf"/>
</dbReference>
<dbReference type="Proteomes" id="UP001501074">
    <property type="component" value="Unassembled WGS sequence"/>
</dbReference>
<accession>A0ABP7AFS7</accession>
<dbReference type="InterPro" id="IPR050707">
    <property type="entry name" value="HTH_MetabolicPath_Reg"/>
</dbReference>
<feature type="domain" description="HTH iclR-type" evidence="3">
    <location>
        <begin position="7"/>
        <end position="67"/>
    </location>
</feature>
<keyword evidence="2" id="KW-0804">Transcription</keyword>
<evidence type="ECO:0000313" key="4">
    <source>
        <dbReference type="EMBL" id="GAA3630952.1"/>
    </source>
</evidence>
<sequence>MAEREPRSVVDGAFRVLRALPGSGPEHQVATLARATGLPRPTVHRLLRQLRESGAVELQNGHWHLAASLLGLAQQVEPLTGLRGTASKAMAELREQTGAAVSFVVPSEDSFVALEMLPGRDALPIDARSGAQMPASTAAAMVLTPGRIPAARRRSFGAAVDDEQVLPGLTCYAVPVALPRGRRASLQVATAAHRPAERLAAPVHHAAAALEQALVRSADRA</sequence>
<dbReference type="SUPFAM" id="SSF46785">
    <property type="entry name" value="Winged helix' DNA-binding domain"/>
    <property type="match status" value="1"/>
</dbReference>
<dbReference type="Pfam" id="PF09339">
    <property type="entry name" value="HTH_IclR"/>
    <property type="match status" value="1"/>
</dbReference>
<proteinExistence type="predicted"/>
<keyword evidence="5" id="KW-1185">Reference proteome</keyword>